<organism evidence="2 3">
    <name type="scientific">Caenorhabditis angaria</name>
    <dbReference type="NCBI Taxonomy" id="860376"/>
    <lineage>
        <taxon>Eukaryota</taxon>
        <taxon>Metazoa</taxon>
        <taxon>Ecdysozoa</taxon>
        <taxon>Nematoda</taxon>
        <taxon>Chromadorea</taxon>
        <taxon>Rhabditida</taxon>
        <taxon>Rhabditina</taxon>
        <taxon>Rhabditomorpha</taxon>
        <taxon>Rhabditoidea</taxon>
        <taxon>Rhabditidae</taxon>
        <taxon>Peloderinae</taxon>
        <taxon>Caenorhabditis</taxon>
    </lineage>
</organism>
<name>A0A9P1IH88_9PELO</name>
<feature type="compositionally biased region" description="Low complexity" evidence="1">
    <location>
        <begin position="348"/>
        <end position="372"/>
    </location>
</feature>
<dbReference type="PANTHER" id="PTHR23159">
    <property type="entry name" value="CENTROSOMAL PROTEIN 2"/>
    <property type="match status" value="1"/>
</dbReference>
<evidence type="ECO:0000313" key="3">
    <source>
        <dbReference type="Proteomes" id="UP001152747"/>
    </source>
</evidence>
<gene>
    <name evidence="2" type="ORF">CAMP_LOCUS8169</name>
</gene>
<dbReference type="AlphaFoldDB" id="A0A9P1IH88"/>
<feature type="region of interest" description="Disordered" evidence="1">
    <location>
        <begin position="278"/>
        <end position="551"/>
    </location>
</feature>
<feature type="region of interest" description="Disordered" evidence="1">
    <location>
        <begin position="736"/>
        <end position="755"/>
    </location>
</feature>
<feature type="compositionally biased region" description="Basic and acidic residues" evidence="1">
    <location>
        <begin position="447"/>
        <end position="544"/>
    </location>
</feature>
<comment type="caution">
    <text evidence="2">The sequence shown here is derived from an EMBL/GenBank/DDBJ whole genome shotgun (WGS) entry which is preliminary data.</text>
</comment>
<dbReference type="EMBL" id="CANHGI010000003">
    <property type="protein sequence ID" value="CAI5445532.1"/>
    <property type="molecule type" value="Genomic_DNA"/>
</dbReference>
<dbReference type="PANTHER" id="PTHR23159:SF31">
    <property type="entry name" value="CENTROSOME-ASSOCIATED PROTEIN CEP250 ISOFORM X1"/>
    <property type="match status" value="1"/>
</dbReference>
<keyword evidence="3" id="KW-1185">Reference proteome</keyword>
<evidence type="ECO:0000313" key="2">
    <source>
        <dbReference type="EMBL" id="CAI5445532.1"/>
    </source>
</evidence>
<protein>
    <submittedName>
        <fullName evidence="2">Uncharacterized protein</fullName>
    </submittedName>
</protein>
<sequence>MRVLERDKLPAVKNRENFEEDNLPILKCPPFDKSKIEPFILSELSKTQKFVPSKSSSKSKKVVNFLSNRKFKHVPIKKPSEKIEYFSELAMPVIIKKQLSVEKFEVENKNPIVKLSKKDSQSYKESFHKLDLILKRRGGRAVKSANPEKVLAKCLKLAGKVKRVGASLLQDNSCMYPLDYNKLFSPLVPGNPEGPSKLLMEKMELMLDSRYDFDESKREYSEENKKRKIDLKKWEARKKKSAKKTELRNKKIELKKKQDDLKEKLDELSKKRVELENKKLKMVEEKNKKKAEREKRAKQKEMAELERKKARKEEKRRRREKEERRIRKAKEAESAKSDSKSKKKPESEVCTPSCSTSTLPSSSAPVATVSSSNKRKSKSPDLENLLQIAQPSKLPRIPLKSKKEDPLKKSDSGNVPSTSASTSDVQEAAHNSVGKKSSSNSASTLDLIRDKKEEELRKEKERKEEEKRKEQEKKQARIREIERQQRFEEEKKRREIEECRRELIEQEKRQEEQEKAKKKEEEMERLRKNIKDSKQQILDKEESQKQNQIDKNLQAIRMKTKAAAEARRREYEQNLARQSNAVRIEEPPMKQQCFSKPPSRPPSTPCDEFLDESYSGIPIQPYEDNSVAPTFGPDPIVPSRISYPPVLLYFNFDLRIPPKVAKNMPTRAEKKRLFEKYYNYKNFDNAHEEIQKRCESIRAGKILRFEEDGPTIDMRKMLDEVLGNEDVAGDLICVDSWSDDDNSPRNSRSPSQEPIDRDEWTYKDFTIHRLEKKYEWPFEKTNGVYWPVIIPSINTRSNVAEKHVKELLKDHSCSGSYLTNNFLICDDDSNVSAKEQFRKNYANSGDFTRGREEWDRYNAKGNGRFANRKPWKTVATDQTKDDASKVYYANCNKERQEDAELWDELEDDSQHNNEVTESRLISVHVQTSRIDCYSKKSLSRRNHLGGRVQSIPRSWTFDGYNNLSPDIRDNILGHYLNSKCMEYDSLLVDSLNLGHYSKWCWMPMLTSLYSQSKFSYSSNLSIKDTCSFDLRNEKLDTLIKSRNVKLSEFRNLCKLNAADRKVWTILYDNLIAYFDDFPTLSQIMDRPEFSQILDHAFEARSRRKSIGM</sequence>
<evidence type="ECO:0000256" key="1">
    <source>
        <dbReference type="SAM" id="MobiDB-lite"/>
    </source>
</evidence>
<feature type="compositionally biased region" description="Basic and acidic residues" evidence="1">
    <location>
        <begin position="278"/>
        <end position="313"/>
    </location>
</feature>
<reference evidence="2" key="1">
    <citation type="submission" date="2022-11" db="EMBL/GenBank/DDBJ databases">
        <authorList>
            <person name="Kikuchi T."/>
        </authorList>
    </citation>
    <scope>NUCLEOTIDE SEQUENCE</scope>
    <source>
        <strain evidence="2">PS1010</strain>
    </source>
</reference>
<dbReference type="OrthoDB" id="5821779at2759"/>
<accession>A0A9P1IH88</accession>
<feature type="compositionally biased region" description="Basic and acidic residues" evidence="1">
    <location>
        <begin position="320"/>
        <end position="347"/>
    </location>
</feature>
<dbReference type="Proteomes" id="UP001152747">
    <property type="component" value="Unassembled WGS sequence"/>
</dbReference>
<feature type="compositionally biased region" description="Polar residues" evidence="1">
    <location>
        <begin position="412"/>
        <end position="425"/>
    </location>
</feature>
<feature type="compositionally biased region" description="Basic and acidic residues" evidence="1">
    <location>
        <begin position="401"/>
        <end position="411"/>
    </location>
</feature>
<feature type="compositionally biased region" description="Low complexity" evidence="1">
    <location>
        <begin position="431"/>
        <end position="443"/>
    </location>
</feature>
<proteinExistence type="predicted"/>